<gene>
    <name evidence="5" type="ORF">BGZ99_005537</name>
</gene>
<keyword evidence="3" id="KW-0274">FAD</keyword>
<dbReference type="InterPro" id="IPR036188">
    <property type="entry name" value="FAD/NAD-bd_sf"/>
</dbReference>
<evidence type="ECO:0000256" key="3">
    <source>
        <dbReference type="ARBA" id="ARBA00022827"/>
    </source>
</evidence>
<dbReference type="InterPro" id="IPR020946">
    <property type="entry name" value="Flavin_mOase-like"/>
</dbReference>
<evidence type="ECO:0000256" key="1">
    <source>
        <dbReference type="ARBA" id="ARBA00010139"/>
    </source>
</evidence>
<sequence length="530" mass="61035">MGLTKTYRDGTTPTVAIIGAGVSGLCAAIQLQRELQLTTYTVYELEAEVGGTWLNNSYPGCQSDAPVHLYSYSFAPNYNFSRKFVQRQEVLDYLRATAKTYNIYDKIQFRTRITSMQWHEGRSKWILRWSKGSSGPEGQYEVDVVMHGAGVLRLPNIPKEFDAFEGLKWHSARWDHSVDLTGKRVGIIGSGASAIQIVPAIADKVKSLDVYGKSPSYITPQCNVTYNSVWRFLFRFVPFFYTLYRTFWYYYVDSTILLYHKLSWRSAFHRAVVYFVTWFFRFIQLPLDKDLREKSTPDYELASRRVVLSDNYFPTLKKPHVALHRDPITSIDGKTIETLDGSKQELDVIVLATGFEWVSNFPVGYWTGKSGVDIATVWGESPTTYYGTCVPEAPNFFLIWGPNSGIAHHALTSMVEIQVMYAIQALSYMMEQDLESMEIKQEAADKFLEILDMRMERMLFTTEVQPKFVNSQKKCRGFWWGSVTEFWWHMRHLHPERFDVASRRLGKEGGTDKSHRVNGSNARDEKLIDV</sequence>
<organism evidence="5 6">
    <name type="scientific">Dissophora globulifera</name>
    <dbReference type="NCBI Taxonomy" id="979702"/>
    <lineage>
        <taxon>Eukaryota</taxon>
        <taxon>Fungi</taxon>
        <taxon>Fungi incertae sedis</taxon>
        <taxon>Mucoromycota</taxon>
        <taxon>Mortierellomycotina</taxon>
        <taxon>Mortierellomycetes</taxon>
        <taxon>Mortierellales</taxon>
        <taxon>Mortierellaceae</taxon>
        <taxon>Dissophora</taxon>
    </lineage>
</organism>
<dbReference type="Pfam" id="PF00743">
    <property type="entry name" value="FMO-like"/>
    <property type="match status" value="1"/>
</dbReference>
<dbReference type="PANTHER" id="PTHR42877:SF4">
    <property type="entry name" value="FAD_NAD(P)-BINDING DOMAIN-CONTAINING PROTEIN-RELATED"/>
    <property type="match status" value="1"/>
</dbReference>
<proteinExistence type="inferred from homology"/>
<reference evidence="5" key="1">
    <citation type="journal article" date="2020" name="Fungal Divers.">
        <title>Resolving the Mortierellaceae phylogeny through synthesis of multi-gene phylogenetics and phylogenomics.</title>
        <authorList>
            <person name="Vandepol N."/>
            <person name="Liber J."/>
            <person name="Desiro A."/>
            <person name="Na H."/>
            <person name="Kennedy M."/>
            <person name="Barry K."/>
            <person name="Grigoriev I.V."/>
            <person name="Miller A.N."/>
            <person name="O'Donnell K."/>
            <person name="Stajich J.E."/>
            <person name="Bonito G."/>
        </authorList>
    </citation>
    <scope>NUCLEOTIDE SEQUENCE</scope>
    <source>
        <strain evidence="5">REB-010B</strain>
    </source>
</reference>
<dbReference type="InterPro" id="IPR051209">
    <property type="entry name" value="FAD-bind_Monooxygenase_sf"/>
</dbReference>
<comment type="similarity">
    <text evidence="1">Belongs to the FAD-binding monooxygenase family.</text>
</comment>
<dbReference type="Proteomes" id="UP000738325">
    <property type="component" value="Unassembled WGS sequence"/>
</dbReference>
<evidence type="ECO:0008006" key="7">
    <source>
        <dbReference type="Google" id="ProtNLM"/>
    </source>
</evidence>
<accession>A0A9P6RTE6</accession>
<dbReference type="GO" id="GO:0050660">
    <property type="term" value="F:flavin adenine dinucleotide binding"/>
    <property type="evidence" value="ECO:0007669"/>
    <property type="project" value="InterPro"/>
</dbReference>
<protein>
    <recommendedName>
        <fullName evidence="7">Flavin-containing monooxygenase</fullName>
    </recommendedName>
</protein>
<dbReference type="GO" id="GO:0050661">
    <property type="term" value="F:NADP binding"/>
    <property type="evidence" value="ECO:0007669"/>
    <property type="project" value="InterPro"/>
</dbReference>
<dbReference type="AlphaFoldDB" id="A0A9P6RTE6"/>
<dbReference type="OrthoDB" id="74360at2759"/>
<keyword evidence="2" id="KW-0285">Flavoprotein</keyword>
<dbReference type="PANTHER" id="PTHR42877">
    <property type="entry name" value="L-ORNITHINE N(5)-MONOOXYGENASE-RELATED"/>
    <property type="match status" value="1"/>
</dbReference>
<name>A0A9P6RTE6_9FUNG</name>
<comment type="caution">
    <text evidence="5">The sequence shown here is derived from an EMBL/GenBank/DDBJ whole genome shotgun (WGS) entry which is preliminary data.</text>
</comment>
<evidence type="ECO:0000313" key="6">
    <source>
        <dbReference type="Proteomes" id="UP000738325"/>
    </source>
</evidence>
<evidence type="ECO:0000256" key="2">
    <source>
        <dbReference type="ARBA" id="ARBA00022630"/>
    </source>
</evidence>
<dbReference type="Gene3D" id="3.50.50.60">
    <property type="entry name" value="FAD/NAD(P)-binding domain"/>
    <property type="match status" value="2"/>
</dbReference>
<keyword evidence="4" id="KW-0560">Oxidoreductase</keyword>
<dbReference type="SUPFAM" id="SSF51905">
    <property type="entry name" value="FAD/NAD(P)-binding domain"/>
    <property type="match status" value="1"/>
</dbReference>
<dbReference type="GO" id="GO:0004499">
    <property type="term" value="F:N,N-dimethylaniline monooxygenase activity"/>
    <property type="evidence" value="ECO:0007669"/>
    <property type="project" value="InterPro"/>
</dbReference>
<evidence type="ECO:0000256" key="4">
    <source>
        <dbReference type="ARBA" id="ARBA00023002"/>
    </source>
</evidence>
<dbReference type="EMBL" id="JAAAIP010000036">
    <property type="protein sequence ID" value="KAG0328354.1"/>
    <property type="molecule type" value="Genomic_DNA"/>
</dbReference>
<keyword evidence="6" id="KW-1185">Reference proteome</keyword>
<evidence type="ECO:0000313" key="5">
    <source>
        <dbReference type="EMBL" id="KAG0328354.1"/>
    </source>
</evidence>